<evidence type="ECO:0000313" key="6">
    <source>
        <dbReference type="Proteomes" id="UP000444721"/>
    </source>
</evidence>
<dbReference type="GO" id="GO:0005794">
    <property type="term" value="C:Golgi apparatus"/>
    <property type="evidence" value="ECO:0007669"/>
    <property type="project" value="TreeGrafter"/>
</dbReference>
<evidence type="ECO:0000256" key="3">
    <source>
        <dbReference type="SAM" id="MobiDB-lite"/>
    </source>
</evidence>
<keyword evidence="4" id="KW-0812">Transmembrane</keyword>
<evidence type="ECO:0000313" key="5">
    <source>
        <dbReference type="EMBL" id="KAF0984168.1"/>
    </source>
</evidence>
<dbReference type="VEuPathDB" id="AmoebaDB:FDP41_007345"/>
<sequence>MQLMFPKRLGLRPFDFGFYPRDDDDRNDARRRTTRWTLPILLLSINVVVILVFAFYWQFRFSLLHHPNSIIRKESSRNSIDDDTKLNTSSTMMNQHECVTENTSHECVTENTSHEIQSLTRVLNAWKFPNGPLYRNQHGTEEQISPIMMQLSRKQDVESFKQPSSTSHLSNQDNSAQISYKYETNPQNGPLPINMYEEFRLQLERKNGWNSMTSGRWKLTPKQYEENKKWSPRIREFIADYRAHWGLNTLTEFTDHVYYEPNWNIVAKCPSNNKDYETYLPKNPLTGKQKQLGVYIVMTDFSKNKVHREGEFDRGIRIDLYGAIINWKENVFKHFPHPFIIFHYGKLLEPVKQFVEKELTTLNMQVTFVEISTHTFLKRKADGKQWKNSDVNYRHFWGMNKFYIHDLFAHPSLKDFEYYMRFDDDFRLMEPLKYDIFKFMEENNLQVGYSCLGMPDHASGFWSGHLHERIWSYFLRQGILPLEEMRTAGKWGQADTIHAGPFEVARISVYDNPNYYHFIESVDIWEGTGVYRWSEQNFKSQWIKMYVPRLATHWFCDLSTYHKVFFVPRCNLTCI</sequence>
<dbReference type="RefSeq" id="XP_044568881.1">
    <property type="nucleotide sequence ID" value="XM_044711080.1"/>
</dbReference>
<proteinExistence type="inferred from homology"/>
<reference evidence="5 6" key="1">
    <citation type="journal article" date="2019" name="Sci. Rep.">
        <title>Nanopore sequencing improves the draft genome of the human pathogenic amoeba Naegleria fowleri.</title>
        <authorList>
            <person name="Liechti N."/>
            <person name="Schurch N."/>
            <person name="Bruggmann R."/>
            <person name="Wittwer M."/>
        </authorList>
    </citation>
    <scope>NUCLEOTIDE SEQUENCE [LARGE SCALE GENOMIC DNA]</scope>
    <source>
        <strain evidence="5 6">ATCC 30894</strain>
    </source>
</reference>
<dbReference type="GeneID" id="68114563"/>
<comment type="caution">
    <text evidence="5">The sequence shown here is derived from an EMBL/GenBank/DDBJ whole genome shotgun (WGS) entry which is preliminary data.</text>
</comment>
<dbReference type="Pfam" id="PF01793">
    <property type="entry name" value="Glyco_transf_15"/>
    <property type="match status" value="1"/>
</dbReference>
<comment type="similarity">
    <text evidence="1">Belongs to the glycosyltransferase 15 family.</text>
</comment>
<keyword evidence="4" id="KW-0472">Membrane</keyword>
<evidence type="ECO:0000256" key="1">
    <source>
        <dbReference type="ARBA" id="ARBA00007677"/>
    </source>
</evidence>
<accession>A0A6A5CFP1</accession>
<feature type="compositionally biased region" description="Polar residues" evidence="3">
    <location>
        <begin position="161"/>
        <end position="174"/>
    </location>
</feature>
<protein>
    <submittedName>
        <fullName evidence="5">Uncharacterized protein</fullName>
    </submittedName>
</protein>
<evidence type="ECO:0000256" key="2">
    <source>
        <dbReference type="ARBA" id="ARBA00022679"/>
    </source>
</evidence>
<dbReference type="VEuPathDB" id="AmoebaDB:NfTy_002440"/>
<keyword evidence="6" id="KW-1185">Reference proteome</keyword>
<name>A0A6A5CFP1_NAEFO</name>
<keyword evidence="2" id="KW-0808">Transferase</keyword>
<gene>
    <name evidence="5" type="ORF">FDP41_007345</name>
</gene>
<dbReference type="GO" id="GO:0000032">
    <property type="term" value="P:cell wall mannoprotein biosynthetic process"/>
    <property type="evidence" value="ECO:0007669"/>
    <property type="project" value="TreeGrafter"/>
</dbReference>
<dbReference type="GO" id="GO:0000026">
    <property type="term" value="F:alpha-1,2-mannosyltransferase activity"/>
    <property type="evidence" value="ECO:0007669"/>
    <property type="project" value="TreeGrafter"/>
</dbReference>
<dbReference type="AlphaFoldDB" id="A0A6A5CFP1"/>
<dbReference type="PANTHER" id="PTHR31121">
    <property type="entry name" value="ALPHA-1,2 MANNOSYLTRANSFERASE KTR1"/>
    <property type="match status" value="1"/>
</dbReference>
<keyword evidence="4" id="KW-1133">Transmembrane helix</keyword>
<feature type="transmembrane region" description="Helical" evidence="4">
    <location>
        <begin position="36"/>
        <end position="57"/>
    </location>
</feature>
<dbReference type="SUPFAM" id="SSF53448">
    <property type="entry name" value="Nucleotide-diphospho-sugar transferases"/>
    <property type="match status" value="1"/>
</dbReference>
<organism evidence="5 6">
    <name type="scientific">Naegleria fowleri</name>
    <name type="common">Brain eating amoeba</name>
    <dbReference type="NCBI Taxonomy" id="5763"/>
    <lineage>
        <taxon>Eukaryota</taxon>
        <taxon>Discoba</taxon>
        <taxon>Heterolobosea</taxon>
        <taxon>Tetramitia</taxon>
        <taxon>Eutetramitia</taxon>
        <taxon>Vahlkampfiidae</taxon>
        <taxon>Naegleria</taxon>
    </lineage>
</organism>
<dbReference type="EMBL" id="VFQX01000003">
    <property type="protein sequence ID" value="KAF0984168.1"/>
    <property type="molecule type" value="Genomic_DNA"/>
</dbReference>
<dbReference type="VEuPathDB" id="AmoebaDB:NF0000070"/>
<dbReference type="PANTHER" id="PTHR31121:SF6">
    <property type="entry name" value="ALPHA-1,2 MANNOSYLTRANSFERASE KTR1"/>
    <property type="match status" value="1"/>
</dbReference>
<dbReference type="GO" id="GO:0006487">
    <property type="term" value="P:protein N-linked glycosylation"/>
    <property type="evidence" value="ECO:0007669"/>
    <property type="project" value="TreeGrafter"/>
</dbReference>
<feature type="region of interest" description="Disordered" evidence="3">
    <location>
        <begin position="155"/>
        <end position="174"/>
    </location>
</feature>
<dbReference type="Gene3D" id="3.90.550.10">
    <property type="entry name" value="Spore Coat Polysaccharide Biosynthesis Protein SpsA, Chain A"/>
    <property type="match status" value="1"/>
</dbReference>
<dbReference type="Proteomes" id="UP000444721">
    <property type="component" value="Unassembled WGS sequence"/>
</dbReference>
<dbReference type="InterPro" id="IPR002685">
    <property type="entry name" value="Glyco_trans_15"/>
</dbReference>
<dbReference type="InterPro" id="IPR029044">
    <property type="entry name" value="Nucleotide-diphossugar_trans"/>
</dbReference>
<evidence type="ECO:0000256" key="4">
    <source>
        <dbReference type="SAM" id="Phobius"/>
    </source>
</evidence>
<dbReference type="GO" id="GO:0016020">
    <property type="term" value="C:membrane"/>
    <property type="evidence" value="ECO:0007669"/>
    <property type="project" value="InterPro"/>
</dbReference>
<dbReference type="OrthoDB" id="439943at2759"/>